<organism evidence="2 3">
    <name type="scientific">[Candida] anglica</name>
    <dbReference type="NCBI Taxonomy" id="148631"/>
    <lineage>
        <taxon>Eukaryota</taxon>
        <taxon>Fungi</taxon>
        <taxon>Dikarya</taxon>
        <taxon>Ascomycota</taxon>
        <taxon>Saccharomycotina</taxon>
        <taxon>Pichiomycetes</taxon>
        <taxon>Debaryomycetaceae</taxon>
        <taxon>Kurtzmaniella</taxon>
    </lineage>
</organism>
<dbReference type="EMBL" id="OZ004255">
    <property type="protein sequence ID" value="CAK7901458.1"/>
    <property type="molecule type" value="Genomic_DNA"/>
</dbReference>
<protein>
    <submittedName>
        <fullName evidence="2">Uncharacterized protein</fullName>
    </submittedName>
</protein>
<name>A0ABP0E9X9_9ASCO</name>
<reference evidence="2 3" key="1">
    <citation type="submission" date="2024-01" db="EMBL/GenBank/DDBJ databases">
        <authorList>
            <consortium name="Genoscope - CEA"/>
            <person name="William W."/>
        </authorList>
    </citation>
    <scope>NUCLEOTIDE SEQUENCE [LARGE SCALE GENOMIC DNA]</scope>
    <source>
        <strain evidence="2 3">29B2s-10</strain>
    </source>
</reference>
<accession>A0ABP0E9X9</accession>
<evidence type="ECO:0000313" key="2">
    <source>
        <dbReference type="EMBL" id="CAK7901458.1"/>
    </source>
</evidence>
<evidence type="ECO:0000313" key="3">
    <source>
        <dbReference type="Proteomes" id="UP001497600"/>
    </source>
</evidence>
<dbReference type="Proteomes" id="UP001497600">
    <property type="component" value="Chromosome C"/>
</dbReference>
<keyword evidence="1" id="KW-0175">Coiled coil</keyword>
<sequence>MDLDRQTTEELMNEYGKMGRVEEEGGKKSWLDDSLFPSDFIELGRSNHLSDKNVYDDDEAFNKLFNRSPTKRRTDPIYKSQFSRDVSPIKYKSSFDDLSIYSDFNKENDTIDKELKKYIGKTSVLEEENKTELIIQETHYLVNNVPSNIMNNKEGENYQKLLASSINKLVKQLEITKIENNELKKKQENISNLKDQVYKLENNLKDFRNTNENLRKQLNERIIKTNQNVSSNKECELLRKKLIKYKNLYDEKVIEVNELKKVNIKSEIKNDEKESSNSNLKKIIIEILKENGLDKRNQTNDYNNDKESHKEELQKDIELPIKNDKQNDQSSIDKIFETISKNQELRAKFTKLLEEIPPNKNSIKGGKLTNNDNDIVVKCYVCYPDSRESKNQETCKQCSTKEGEEVVKDRNDTMNMMGEYKWTL</sequence>
<keyword evidence="3" id="KW-1185">Reference proteome</keyword>
<evidence type="ECO:0000256" key="1">
    <source>
        <dbReference type="SAM" id="Coils"/>
    </source>
</evidence>
<gene>
    <name evidence="2" type="ORF">CAAN4_C12112</name>
</gene>
<proteinExistence type="predicted"/>
<feature type="coiled-coil region" evidence="1">
    <location>
        <begin position="166"/>
        <end position="224"/>
    </location>
</feature>